<evidence type="ECO:0000313" key="2">
    <source>
        <dbReference type="Proteomes" id="UP000749646"/>
    </source>
</evidence>
<evidence type="ECO:0000313" key="1">
    <source>
        <dbReference type="EMBL" id="KAF9938759.1"/>
    </source>
</evidence>
<proteinExistence type="predicted"/>
<sequence>MFNSFRNNHHHLYGSSTQEKRQHMEYRWRVDIIRRKAHLRGWACRCFVDLYHFSLTTKMVSLEDEFKDLYRIIRAIVDVDSNADERSHDVLLSTIAKARELDKEPFKLRYGRYKTKAPTAKEIREANEEAAKRFEAEYTEDSSVARRISLTEKDDSASMILELDDCVAPSWLMNTRRSDELWRELDGFNYDDLSSSQTPSSAYDCMEFYGLQRHPIWEPLLDRLTKFDTTHHELDARNIFQFFRRMSLYSPVVVDAQHLLSDEARDEMLAVLWVLEKCVRERPDYQHSPTWFRLSSSTSAVQAVYDAGGVIPYLKDLREKDPNGRDPILTVHPVTLTGYFKRLLKESGGLLLKESTSLFVELARPATDNGGKPKRYISLVLEMI</sequence>
<dbReference type="OrthoDB" id="2417124at2759"/>
<comment type="caution">
    <text evidence="1">The sequence shown here is derived from an EMBL/GenBank/DDBJ whole genome shotgun (WGS) entry which is preliminary data.</text>
</comment>
<organism evidence="1 2">
    <name type="scientific">Modicella reniformis</name>
    <dbReference type="NCBI Taxonomy" id="1440133"/>
    <lineage>
        <taxon>Eukaryota</taxon>
        <taxon>Fungi</taxon>
        <taxon>Fungi incertae sedis</taxon>
        <taxon>Mucoromycota</taxon>
        <taxon>Mortierellomycotina</taxon>
        <taxon>Mortierellomycetes</taxon>
        <taxon>Mortierellales</taxon>
        <taxon>Mortierellaceae</taxon>
        <taxon>Modicella</taxon>
    </lineage>
</organism>
<keyword evidence="2" id="KW-1185">Reference proteome</keyword>
<dbReference type="AlphaFoldDB" id="A0A9P6IN11"/>
<protein>
    <submittedName>
        <fullName evidence="1">Uncharacterized protein</fullName>
    </submittedName>
</protein>
<accession>A0A9P6IN11</accession>
<reference evidence="1" key="1">
    <citation type="journal article" date="2020" name="Fungal Divers.">
        <title>Resolving the Mortierellaceae phylogeny through synthesis of multi-gene phylogenetics and phylogenomics.</title>
        <authorList>
            <person name="Vandepol N."/>
            <person name="Liber J."/>
            <person name="Desiro A."/>
            <person name="Na H."/>
            <person name="Kennedy M."/>
            <person name="Barry K."/>
            <person name="Grigoriev I.V."/>
            <person name="Miller A.N."/>
            <person name="O'Donnell K."/>
            <person name="Stajich J.E."/>
            <person name="Bonito G."/>
        </authorList>
    </citation>
    <scope>NUCLEOTIDE SEQUENCE</scope>
    <source>
        <strain evidence="1">MES-2147</strain>
    </source>
</reference>
<dbReference type="EMBL" id="JAAAHW010009579">
    <property type="protein sequence ID" value="KAF9938759.1"/>
    <property type="molecule type" value="Genomic_DNA"/>
</dbReference>
<dbReference type="Proteomes" id="UP000749646">
    <property type="component" value="Unassembled WGS sequence"/>
</dbReference>
<gene>
    <name evidence="1" type="ORF">BGZ65_012254</name>
</gene>
<name>A0A9P6IN11_9FUNG</name>